<dbReference type="GO" id="GO:0007129">
    <property type="term" value="P:homologous chromosome pairing at meiosis"/>
    <property type="evidence" value="ECO:0007669"/>
    <property type="project" value="TreeGrafter"/>
</dbReference>
<feature type="compositionally biased region" description="Polar residues" evidence="3">
    <location>
        <begin position="363"/>
        <end position="387"/>
    </location>
</feature>
<sequence>MSQVPHAQSTFNFWEFVHCARCYLPFSVEPGVQPQVPFWLTECGHVICNNHISPDQSCAQCGEAGVQVMPLQRDMEPPMSDWFRPAAQVMDSVAHAAKFQQDAMASLIGYYRTKCYQQKALLDRMKGEIVENKALRKAVEELKHENEQLRRYSGYGNEPSQVLNGNGKRQMIDPDRHPDTLRTNSSPRTIVTPVGPGRLTLPPSHLQPSFSFGRASEIRSDPAVPCEAKQQMSRAGERPGSSRFLQQYAYSANDVAMQPPVLTHWQTAPTRQVQIRSSQVLHAQSHDQGENWKSMPPPYQSSSQKRCKPSVRSPGRSQMHMPPPPTPQGHSNYGLPINRQPSTSGPSQQSSSAAPRFVPPTPNRSIPLTPRTNQRFVPSTPSGQNALPNPPGYYSAMRQGSAAPSRAPGPLPRQGSNQRMPFLPGSRSQQGFG</sequence>
<name>S7RY36_GLOTA</name>
<evidence type="ECO:0000259" key="4">
    <source>
        <dbReference type="Pfam" id="PF14634"/>
    </source>
</evidence>
<dbReference type="STRING" id="670483.S7RY36"/>
<evidence type="ECO:0000256" key="3">
    <source>
        <dbReference type="SAM" id="MobiDB-lite"/>
    </source>
</evidence>
<dbReference type="GO" id="GO:0000795">
    <property type="term" value="C:synaptonemal complex"/>
    <property type="evidence" value="ECO:0007669"/>
    <property type="project" value="InterPro"/>
</dbReference>
<dbReference type="InterPro" id="IPR042123">
    <property type="entry name" value="Zip3/RNF212-like"/>
</dbReference>
<feature type="compositionally biased region" description="Low complexity" evidence="3">
    <location>
        <begin position="340"/>
        <end position="355"/>
    </location>
</feature>
<feature type="region of interest" description="Disordered" evidence="3">
    <location>
        <begin position="177"/>
        <end position="205"/>
    </location>
</feature>
<dbReference type="OMA" id="RANDMAP"/>
<dbReference type="RefSeq" id="XP_007863529.1">
    <property type="nucleotide sequence ID" value="XM_007865338.1"/>
</dbReference>
<keyword evidence="2" id="KW-0175">Coiled coil</keyword>
<evidence type="ECO:0000313" key="6">
    <source>
        <dbReference type="Proteomes" id="UP000030669"/>
    </source>
</evidence>
<dbReference type="PANTHER" id="PTHR22663:SF17">
    <property type="entry name" value="RING FINGER PROTEIN NARYA-RELATED"/>
    <property type="match status" value="1"/>
</dbReference>
<dbReference type="InterPro" id="IPR001841">
    <property type="entry name" value="Znf_RING"/>
</dbReference>
<reference evidence="5 6" key="1">
    <citation type="journal article" date="2012" name="Science">
        <title>The Paleozoic origin of enzymatic lignin decomposition reconstructed from 31 fungal genomes.</title>
        <authorList>
            <person name="Floudas D."/>
            <person name="Binder M."/>
            <person name="Riley R."/>
            <person name="Barry K."/>
            <person name="Blanchette R.A."/>
            <person name="Henrissat B."/>
            <person name="Martinez A.T."/>
            <person name="Otillar R."/>
            <person name="Spatafora J.W."/>
            <person name="Yadav J.S."/>
            <person name="Aerts A."/>
            <person name="Benoit I."/>
            <person name="Boyd A."/>
            <person name="Carlson A."/>
            <person name="Copeland A."/>
            <person name="Coutinho P.M."/>
            <person name="de Vries R.P."/>
            <person name="Ferreira P."/>
            <person name="Findley K."/>
            <person name="Foster B."/>
            <person name="Gaskell J."/>
            <person name="Glotzer D."/>
            <person name="Gorecki P."/>
            <person name="Heitman J."/>
            <person name="Hesse C."/>
            <person name="Hori C."/>
            <person name="Igarashi K."/>
            <person name="Jurgens J.A."/>
            <person name="Kallen N."/>
            <person name="Kersten P."/>
            <person name="Kohler A."/>
            <person name="Kuees U."/>
            <person name="Kumar T.K.A."/>
            <person name="Kuo A."/>
            <person name="LaButti K."/>
            <person name="Larrondo L.F."/>
            <person name="Lindquist E."/>
            <person name="Ling A."/>
            <person name="Lombard V."/>
            <person name="Lucas S."/>
            <person name="Lundell T."/>
            <person name="Martin R."/>
            <person name="McLaughlin D.J."/>
            <person name="Morgenstern I."/>
            <person name="Morin E."/>
            <person name="Murat C."/>
            <person name="Nagy L.G."/>
            <person name="Nolan M."/>
            <person name="Ohm R.A."/>
            <person name="Patyshakuliyeva A."/>
            <person name="Rokas A."/>
            <person name="Ruiz-Duenas F.J."/>
            <person name="Sabat G."/>
            <person name="Salamov A."/>
            <person name="Samejima M."/>
            <person name="Schmutz J."/>
            <person name="Slot J.C."/>
            <person name="St John F."/>
            <person name="Stenlid J."/>
            <person name="Sun H."/>
            <person name="Sun S."/>
            <person name="Syed K."/>
            <person name="Tsang A."/>
            <person name="Wiebenga A."/>
            <person name="Young D."/>
            <person name="Pisabarro A."/>
            <person name="Eastwood D.C."/>
            <person name="Martin F."/>
            <person name="Cullen D."/>
            <person name="Grigoriev I.V."/>
            <person name="Hibbett D.S."/>
        </authorList>
    </citation>
    <scope>NUCLEOTIDE SEQUENCE [LARGE SCALE GENOMIC DNA]</scope>
    <source>
        <strain evidence="5 6">ATCC 11539</strain>
    </source>
</reference>
<dbReference type="GO" id="GO:0019789">
    <property type="term" value="F:SUMO transferase activity"/>
    <property type="evidence" value="ECO:0007669"/>
    <property type="project" value="InterPro"/>
</dbReference>
<dbReference type="Proteomes" id="UP000030669">
    <property type="component" value="Unassembled WGS sequence"/>
</dbReference>
<dbReference type="GO" id="GO:0016925">
    <property type="term" value="P:protein sumoylation"/>
    <property type="evidence" value="ECO:0007669"/>
    <property type="project" value="TreeGrafter"/>
</dbReference>
<proteinExistence type="predicted"/>
<dbReference type="GeneID" id="19309332"/>
<feature type="compositionally biased region" description="Polar residues" evidence="3">
    <location>
        <begin position="273"/>
        <end position="282"/>
    </location>
</feature>
<gene>
    <name evidence="5" type="ORF">GLOTRDRAFT_91756</name>
</gene>
<organism evidence="5 6">
    <name type="scientific">Gloeophyllum trabeum (strain ATCC 11539 / FP-39264 / Madison 617)</name>
    <name type="common">Brown rot fungus</name>
    <dbReference type="NCBI Taxonomy" id="670483"/>
    <lineage>
        <taxon>Eukaryota</taxon>
        <taxon>Fungi</taxon>
        <taxon>Dikarya</taxon>
        <taxon>Basidiomycota</taxon>
        <taxon>Agaricomycotina</taxon>
        <taxon>Agaricomycetes</taxon>
        <taxon>Gloeophyllales</taxon>
        <taxon>Gloeophyllaceae</taxon>
        <taxon>Gloeophyllum</taxon>
    </lineage>
</organism>
<keyword evidence="1" id="KW-0469">Meiosis</keyword>
<keyword evidence="6" id="KW-1185">Reference proteome</keyword>
<dbReference type="AlphaFoldDB" id="S7RY36"/>
<dbReference type="eggNOG" id="KOG4739">
    <property type="taxonomic scope" value="Eukaryota"/>
</dbReference>
<dbReference type="OrthoDB" id="2535391at2759"/>
<dbReference type="GO" id="GO:0007131">
    <property type="term" value="P:reciprocal meiotic recombination"/>
    <property type="evidence" value="ECO:0007669"/>
    <property type="project" value="InterPro"/>
</dbReference>
<dbReference type="Pfam" id="PF14634">
    <property type="entry name" value="zf-RING_5"/>
    <property type="match status" value="1"/>
</dbReference>
<evidence type="ECO:0000313" key="5">
    <source>
        <dbReference type="EMBL" id="EPQ58314.1"/>
    </source>
</evidence>
<feature type="domain" description="RING-type" evidence="4">
    <location>
        <begin position="18"/>
        <end position="62"/>
    </location>
</feature>
<dbReference type="EMBL" id="KB469298">
    <property type="protein sequence ID" value="EPQ58314.1"/>
    <property type="molecule type" value="Genomic_DNA"/>
</dbReference>
<dbReference type="KEGG" id="gtr:GLOTRDRAFT_91756"/>
<feature type="coiled-coil region" evidence="2">
    <location>
        <begin position="125"/>
        <end position="152"/>
    </location>
</feature>
<dbReference type="HOGENOM" id="CLU_051880_0_0_1"/>
<feature type="region of interest" description="Disordered" evidence="3">
    <location>
        <begin position="273"/>
        <end position="433"/>
    </location>
</feature>
<accession>S7RY36</accession>
<protein>
    <recommendedName>
        <fullName evidence="4">RING-type domain-containing protein</fullName>
    </recommendedName>
</protein>
<dbReference type="PANTHER" id="PTHR22663">
    <property type="entry name" value="RING FINGER PROTEIN NARYA-RELATED"/>
    <property type="match status" value="1"/>
</dbReference>
<evidence type="ECO:0000256" key="2">
    <source>
        <dbReference type="SAM" id="Coils"/>
    </source>
</evidence>
<evidence type="ECO:0000256" key="1">
    <source>
        <dbReference type="ARBA" id="ARBA00023254"/>
    </source>
</evidence>